<accession>A0A1I8HX90</accession>
<feature type="region of interest" description="Disordered" evidence="1">
    <location>
        <begin position="96"/>
        <end position="134"/>
    </location>
</feature>
<dbReference type="AlphaFoldDB" id="A0A1I8HX90"/>
<sequence>MQTGCSQSIDDLSCGAKDNSSGKGLKRKRRSVLASKVSNASDMPKREDSTSTINSEHSDIADALATSCLLAAQEQQQTLLMQTGCSQSIDDLSCGAKDNSSGKGLKRKRRSVLASKVSNASDMPKREDSTSTINSEHSDIADALATSCLLAAQEQQQTLLMQTGCSQSIDDLSCGAKDNSSGKGLKRKRRSVLASKVSNASDMPKREDSTSTINSEHSDIADALATSCLLAAQEQQQTLPTQAGCSQSFDSSCGAGFFIVSES</sequence>
<proteinExistence type="predicted"/>
<feature type="region of interest" description="Disordered" evidence="1">
    <location>
        <begin position="1"/>
        <end position="55"/>
    </location>
</feature>
<feature type="compositionally biased region" description="Polar residues" evidence="1">
    <location>
        <begin position="1"/>
        <end position="10"/>
    </location>
</feature>
<evidence type="ECO:0000313" key="3">
    <source>
        <dbReference type="WBParaSite" id="maker-uti_cns_0008290-snap-gene-0.2-mRNA-1"/>
    </source>
</evidence>
<feature type="region of interest" description="Disordered" evidence="1">
    <location>
        <begin position="177"/>
        <end position="214"/>
    </location>
</feature>
<name>A0A1I8HX90_9PLAT</name>
<reference evidence="3" key="1">
    <citation type="submission" date="2016-11" db="UniProtKB">
        <authorList>
            <consortium name="WormBaseParasite"/>
        </authorList>
    </citation>
    <scope>IDENTIFICATION</scope>
</reference>
<evidence type="ECO:0000256" key="1">
    <source>
        <dbReference type="SAM" id="MobiDB-lite"/>
    </source>
</evidence>
<dbReference type="Proteomes" id="UP000095280">
    <property type="component" value="Unplaced"/>
</dbReference>
<organism evidence="2 3">
    <name type="scientific">Macrostomum lignano</name>
    <dbReference type="NCBI Taxonomy" id="282301"/>
    <lineage>
        <taxon>Eukaryota</taxon>
        <taxon>Metazoa</taxon>
        <taxon>Spiralia</taxon>
        <taxon>Lophotrochozoa</taxon>
        <taxon>Platyhelminthes</taxon>
        <taxon>Rhabditophora</taxon>
        <taxon>Macrostomorpha</taxon>
        <taxon>Macrostomida</taxon>
        <taxon>Macrostomidae</taxon>
        <taxon>Macrostomum</taxon>
    </lineage>
</organism>
<protein>
    <submittedName>
        <fullName evidence="3">Uncharacterized protein</fullName>
    </submittedName>
</protein>
<keyword evidence="2" id="KW-1185">Reference proteome</keyword>
<evidence type="ECO:0000313" key="2">
    <source>
        <dbReference type="Proteomes" id="UP000095280"/>
    </source>
</evidence>
<dbReference type="WBParaSite" id="maker-uti_cns_0008290-snap-gene-0.2-mRNA-1">
    <property type="protein sequence ID" value="maker-uti_cns_0008290-snap-gene-0.2-mRNA-1"/>
    <property type="gene ID" value="maker-uti_cns_0008290-snap-gene-0.2"/>
</dbReference>